<dbReference type="SUPFAM" id="SSF54637">
    <property type="entry name" value="Thioesterase/thiol ester dehydrase-isomerase"/>
    <property type="match status" value="2"/>
</dbReference>
<proteinExistence type="predicted"/>
<protein>
    <recommendedName>
        <fullName evidence="1">MaoC-like domain-containing protein</fullName>
    </recommendedName>
</protein>
<dbReference type="PANTHER" id="PTHR43841:SF1">
    <property type="entry name" value="3-HYDROXYACYL-THIOESTER DEHYDRATASE X"/>
    <property type="match status" value="1"/>
</dbReference>
<evidence type="ECO:0000259" key="1">
    <source>
        <dbReference type="Pfam" id="PF01575"/>
    </source>
</evidence>
<evidence type="ECO:0000313" key="2">
    <source>
        <dbReference type="EMBL" id="NKI17742.1"/>
    </source>
</evidence>
<sequence>MSQAQELKLKRMPALAPLLAKAALAKGVPGGNRHFPHRRVVVDTFQVSRHQQRRYAKACGFDPQRDTLPPSFLHILAFRLQMVLMTASDFPVPAMGCVHLSNRIIQHRGITAGETLRMEAELQSHDDTDRGTEFTFICRAFINQELVWEDISCYLSRRKGSSGKKAGQRPTPIQYAQCDPVAISKFTARRYAVASGDFNPIHLSNPSAKLLGFRRMVVHGMWSKALCIAKLLDHDQADQVDCTAEFKTPVFLPARTLLCYQRDGDATSFELRDEASGKPHLSGRLTTALEPAAG</sequence>
<name>A0ABX1GH87_9GAMM</name>
<evidence type="ECO:0000313" key="3">
    <source>
        <dbReference type="Proteomes" id="UP000765845"/>
    </source>
</evidence>
<dbReference type="InterPro" id="IPR002539">
    <property type="entry name" value="MaoC-like_dom"/>
</dbReference>
<accession>A0ABX1GH87</accession>
<keyword evidence="3" id="KW-1185">Reference proteome</keyword>
<dbReference type="Proteomes" id="UP000765845">
    <property type="component" value="Unassembled WGS sequence"/>
</dbReference>
<dbReference type="EMBL" id="JAAWWK010000003">
    <property type="protein sequence ID" value="NKI17742.1"/>
    <property type="molecule type" value="Genomic_DNA"/>
</dbReference>
<dbReference type="Gene3D" id="3.10.129.10">
    <property type="entry name" value="Hotdog Thioesterase"/>
    <property type="match status" value="1"/>
</dbReference>
<dbReference type="PANTHER" id="PTHR43841">
    <property type="entry name" value="3-HYDROXYACYL-THIOESTER DEHYDRATASE HTDX-RELATED"/>
    <property type="match status" value="1"/>
</dbReference>
<reference evidence="2 3" key="1">
    <citation type="submission" date="2020-04" db="EMBL/GenBank/DDBJ databases">
        <authorList>
            <person name="Yoon J."/>
        </authorList>
    </citation>
    <scope>NUCLEOTIDE SEQUENCE [LARGE SCALE GENOMIC DNA]</scope>
    <source>
        <strain evidence="2 3">KMU-166</strain>
    </source>
</reference>
<comment type="caution">
    <text evidence="2">The sequence shown here is derived from an EMBL/GenBank/DDBJ whole genome shotgun (WGS) entry which is preliminary data.</text>
</comment>
<organism evidence="2 3">
    <name type="scientific">Spongiibacter thalassae</name>
    <dbReference type="NCBI Taxonomy" id="2721624"/>
    <lineage>
        <taxon>Bacteria</taxon>
        <taxon>Pseudomonadati</taxon>
        <taxon>Pseudomonadota</taxon>
        <taxon>Gammaproteobacteria</taxon>
        <taxon>Cellvibrionales</taxon>
        <taxon>Spongiibacteraceae</taxon>
        <taxon>Spongiibacter</taxon>
    </lineage>
</organism>
<dbReference type="Pfam" id="PF01575">
    <property type="entry name" value="MaoC_dehydratas"/>
    <property type="match status" value="1"/>
</dbReference>
<dbReference type="PRINTS" id="PR01483">
    <property type="entry name" value="FASYNTHASE"/>
</dbReference>
<feature type="domain" description="MaoC-like" evidence="1">
    <location>
        <begin position="178"/>
        <end position="277"/>
    </location>
</feature>
<dbReference type="InterPro" id="IPR029069">
    <property type="entry name" value="HotDog_dom_sf"/>
</dbReference>
<dbReference type="RefSeq" id="WP_168450283.1">
    <property type="nucleotide sequence ID" value="NZ_JAAWWK010000003.1"/>
</dbReference>
<dbReference type="InterPro" id="IPR003965">
    <property type="entry name" value="Fatty_acid_synthase"/>
</dbReference>
<gene>
    <name evidence="2" type="ORF">HCU74_09940</name>
</gene>